<dbReference type="InterPro" id="IPR007831">
    <property type="entry name" value="T2SS_GspE_N"/>
</dbReference>
<evidence type="ECO:0000313" key="5">
    <source>
        <dbReference type="EMBL" id="QDT24706.1"/>
    </source>
</evidence>
<dbReference type="RefSeq" id="WP_145193617.1">
    <property type="nucleotide sequence ID" value="NZ_CP036266.1"/>
</dbReference>
<dbReference type="InterPro" id="IPR001482">
    <property type="entry name" value="T2SS/T4SS_dom"/>
</dbReference>
<accession>A0A517PZD9</accession>
<dbReference type="PANTHER" id="PTHR30258">
    <property type="entry name" value="TYPE II SECRETION SYSTEM PROTEIN GSPE-RELATED"/>
    <property type="match status" value="1"/>
</dbReference>
<keyword evidence="2" id="KW-0547">Nucleotide-binding</keyword>
<dbReference type="AlphaFoldDB" id="A0A517PZD9"/>
<dbReference type="Pfam" id="PF05157">
    <property type="entry name" value="MshEN"/>
    <property type="match status" value="1"/>
</dbReference>
<dbReference type="GO" id="GO:0005524">
    <property type="term" value="F:ATP binding"/>
    <property type="evidence" value="ECO:0007669"/>
    <property type="project" value="UniProtKB-KW"/>
</dbReference>
<dbReference type="SUPFAM" id="SSF52540">
    <property type="entry name" value="P-loop containing nucleoside triphosphate hydrolases"/>
    <property type="match status" value="1"/>
</dbReference>
<name>A0A517PZD9_9PLAN</name>
<dbReference type="FunFam" id="3.30.450.90:FF:000001">
    <property type="entry name" value="Type II secretion system ATPase GspE"/>
    <property type="match status" value="1"/>
</dbReference>
<dbReference type="PROSITE" id="PS00662">
    <property type="entry name" value="T2SP_E"/>
    <property type="match status" value="1"/>
</dbReference>
<dbReference type="InterPro" id="IPR037257">
    <property type="entry name" value="T2SS_E_N_sf"/>
</dbReference>
<feature type="domain" description="Bacterial type II secretion system protein E" evidence="4">
    <location>
        <begin position="391"/>
        <end position="405"/>
    </location>
</feature>
<comment type="similarity">
    <text evidence="1">Belongs to the GSP E family.</text>
</comment>
<evidence type="ECO:0000256" key="2">
    <source>
        <dbReference type="ARBA" id="ARBA00022741"/>
    </source>
</evidence>
<dbReference type="Pfam" id="PF00437">
    <property type="entry name" value="T2SSE"/>
    <property type="match status" value="1"/>
</dbReference>
<keyword evidence="3" id="KW-0067">ATP-binding</keyword>
<dbReference type="GO" id="GO:0016887">
    <property type="term" value="F:ATP hydrolysis activity"/>
    <property type="evidence" value="ECO:0007669"/>
    <property type="project" value="TreeGrafter"/>
</dbReference>
<dbReference type="OrthoDB" id="244550at2"/>
<dbReference type="CDD" id="cd01129">
    <property type="entry name" value="PulE-GspE-like"/>
    <property type="match status" value="1"/>
</dbReference>
<gene>
    <name evidence="5" type="primary">epsE_4</name>
    <name evidence="5" type="ORF">HG66A1_65410</name>
</gene>
<dbReference type="PANTHER" id="PTHR30258:SF1">
    <property type="entry name" value="PROTEIN TRANSPORT PROTEIN HOFB HOMOLOG"/>
    <property type="match status" value="1"/>
</dbReference>
<dbReference type="SUPFAM" id="SSF160246">
    <property type="entry name" value="EspE N-terminal domain-like"/>
    <property type="match status" value="1"/>
</dbReference>
<dbReference type="Proteomes" id="UP000320421">
    <property type="component" value="Chromosome"/>
</dbReference>
<dbReference type="EMBL" id="CP036266">
    <property type="protein sequence ID" value="QDT24706.1"/>
    <property type="molecule type" value="Genomic_DNA"/>
</dbReference>
<dbReference type="SMART" id="SM00382">
    <property type="entry name" value="AAA"/>
    <property type="match status" value="1"/>
</dbReference>
<evidence type="ECO:0000259" key="4">
    <source>
        <dbReference type="PROSITE" id="PS00662"/>
    </source>
</evidence>
<dbReference type="Gene3D" id="3.30.300.160">
    <property type="entry name" value="Type II secretion system, protein E, N-terminal domain"/>
    <property type="match status" value="1"/>
</dbReference>
<dbReference type="GO" id="GO:0005886">
    <property type="term" value="C:plasma membrane"/>
    <property type="evidence" value="ECO:0007669"/>
    <property type="project" value="TreeGrafter"/>
</dbReference>
<proteinExistence type="inferred from homology"/>
<evidence type="ECO:0000256" key="3">
    <source>
        <dbReference type="ARBA" id="ARBA00022840"/>
    </source>
</evidence>
<keyword evidence="6" id="KW-1185">Reference proteome</keyword>
<dbReference type="Gene3D" id="3.40.50.300">
    <property type="entry name" value="P-loop containing nucleotide triphosphate hydrolases"/>
    <property type="match status" value="1"/>
</dbReference>
<dbReference type="FunFam" id="3.40.50.300:FF:000398">
    <property type="entry name" value="Type IV pilus assembly ATPase PilB"/>
    <property type="match status" value="1"/>
</dbReference>
<dbReference type="InterPro" id="IPR003593">
    <property type="entry name" value="AAA+_ATPase"/>
</dbReference>
<evidence type="ECO:0000256" key="1">
    <source>
        <dbReference type="ARBA" id="ARBA00006611"/>
    </source>
</evidence>
<reference evidence="5 6" key="1">
    <citation type="submission" date="2019-02" db="EMBL/GenBank/DDBJ databases">
        <title>Deep-cultivation of Planctomycetes and their phenomic and genomic characterization uncovers novel biology.</title>
        <authorList>
            <person name="Wiegand S."/>
            <person name="Jogler M."/>
            <person name="Boedeker C."/>
            <person name="Pinto D."/>
            <person name="Vollmers J."/>
            <person name="Rivas-Marin E."/>
            <person name="Kohn T."/>
            <person name="Peeters S.H."/>
            <person name="Heuer A."/>
            <person name="Rast P."/>
            <person name="Oberbeckmann S."/>
            <person name="Bunk B."/>
            <person name="Jeske O."/>
            <person name="Meyerdierks A."/>
            <person name="Storesund J.E."/>
            <person name="Kallscheuer N."/>
            <person name="Luecker S."/>
            <person name="Lage O.M."/>
            <person name="Pohl T."/>
            <person name="Merkel B.J."/>
            <person name="Hornburger P."/>
            <person name="Mueller R.-W."/>
            <person name="Bruemmer F."/>
            <person name="Labrenz M."/>
            <person name="Spormann A.M."/>
            <person name="Op den Camp H."/>
            <person name="Overmann J."/>
            <person name="Amann R."/>
            <person name="Jetten M.S.M."/>
            <person name="Mascher T."/>
            <person name="Medema M.H."/>
            <person name="Devos D.P."/>
            <person name="Kaster A.-K."/>
            <person name="Ovreas L."/>
            <person name="Rohde M."/>
            <person name="Galperin M.Y."/>
            <person name="Jogler C."/>
        </authorList>
    </citation>
    <scope>NUCLEOTIDE SEQUENCE [LARGE SCALE GENOMIC DNA]</scope>
    <source>
        <strain evidence="5 6">HG66A1</strain>
    </source>
</reference>
<sequence length="585" mass="65404">MNTNSLLQPKMRLGDLLIFKEYITAEQLDSALEEQSQGDGSQLLGELLVNNEYCTEEQVLECLALEYRIPYVQLDSRMFDSKIFDVLPREFVEKHTVLPLFKVRNVLTVAVAEPTNVFLVDQLRDLTKSEIQIVAASAREIRRMVQTYMPNTNVFVIDDIIDDANGTNVELIEESIDDIGFDVEFAGQSPIIKLVNYIIYNAVREGASDIHIEPNEQQLRVRYRVDGVLHQALEPPVHLAPAVSSRIKIMASLDISERRLPQDGRIHVLMEGRPIDLRVSTLPMPSGEKVVIRILDNRSVNISLEQLGFSSEVLENFTEQLEKPNGIILVTGPTGSGKSTTLYAALNAVSSIEKNVCTVEDPIEYQLPIINQFQVNEKIGLSFATILRSLLRQDPDVVMVGEIRDQETGKIAIQAALTGHLVFSTLHTNDAISAITRLINMGVDDYLIAAAVNMALAQRLCRKLCPKCKTPYELPKAMQLAVERVGLEANEFYKNKGCKRCRNTGFSGRIGVHEILTIDDQLREIISSNPTVAAVKEYAQNNGMIPLRYDALRKAQEGLTTVEEAIKVSDEGWIPRKPALIRSHS</sequence>
<organism evidence="5 6">
    <name type="scientific">Gimesia chilikensis</name>
    <dbReference type="NCBI Taxonomy" id="2605989"/>
    <lineage>
        <taxon>Bacteria</taxon>
        <taxon>Pseudomonadati</taxon>
        <taxon>Planctomycetota</taxon>
        <taxon>Planctomycetia</taxon>
        <taxon>Planctomycetales</taxon>
        <taxon>Planctomycetaceae</taxon>
        <taxon>Gimesia</taxon>
    </lineage>
</organism>
<evidence type="ECO:0000313" key="6">
    <source>
        <dbReference type="Proteomes" id="UP000320421"/>
    </source>
</evidence>
<protein>
    <submittedName>
        <fullName evidence="5">Type II secretion system protein E</fullName>
    </submittedName>
</protein>
<dbReference type="Gene3D" id="3.30.450.90">
    <property type="match status" value="1"/>
</dbReference>
<dbReference type="InterPro" id="IPR027417">
    <property type="entry name" value="P-loop_NTPase"/>
</dbReference>